<sequence length="43" mass="5170">MEKYITGNKQTRRTSTATVMNSINPSRRWLRTDKHEHDSKKEH</sequence>
<comment type="caution">
    <text evidence="2">The sequence shown here is derived from an EMBL/GenBank/DDBJ whole genome shotgun (WGS) entry which is preliminary data.</text>
</comment>
<dbReference type="AlphaFoldDB" id="A0A822YCZ9"/>
<proteinExistence type="predicted"/>
<reference evidence="2 3" key="1">
    <citation type="journal article" date="2020" name="Mol. Biol. Evol.">
        <title>Distinct Expression and Methylation Patterns for Genes with Different Fates following a Single Whole-Genome Duplication in Flowering Plants.</title>
        <authorList>
            <person name="Shi T."/>
            <person name="Rahmani R.S."/>
            <person name="Gugger P.F."/>
            <person name="Wang M."/>
            <person name="Li H."/>
            <person name="Zhang Y."/>
            <person name="Li Z."/>
            <person name="Wang Q."/>
            <person name="Van de Peer Y."/>
            <person name="Marchal K."/>
            <person name="Chen J."/>
        </authorList>
    </citation>
    <scope>NUCLEOTIDE SEQUENCE [LARGE SCALE GENOMIC DNA]</scope>
    <source>
        <tissue evidence="2">Leaf</tissue>
    </source>
</reference>
<dbReference type="Proteomes" id="UP000607653">
    <property type="component" value="Unassembled WGS sequence"/>
</dbReference>
<evidence type="ECO:0000313" key="3">
    <source>
        <dbReference type="Proteomes" id="UP000607653"/>
    </source>
</evidence>
<evidence type="ECO:0000256" key="1">
    <source>
        <dbReference type="SAM" id="MobiDB-lite"/>
    </source>
</evidence>
<accession>A0A822YCZ9</accession>
<keyword evidence="3" id="KW-1185">Reference proteome</keyword>
<feature type="region of interest" description="Disordered" evidence="1">
    <location>
        <begin position="1"/>
        <end position="43"/>
    </location>
</feature>
<evidence type="ECO:0000313" key="2">
    <source>
        <dbReference type="EMBL" id="DAD28855.1"/>
    </source>
</evidence>
<feature type="compositionally biased region" description="Basic and acidic residues" evidence="1">
    <location>
        <begin position="30"/>
        <end position="43"/>
    </location>
</feature>
<gene>
    <name evidence="2" type="ORF">HUJ06_030323</name>
</gene>
<name>A0A822YCZ9_NELNU</name>
<dbReference type="EMBL" id="DUZY01000002">
    <property type="protein sequence ID" value="DAD28855.1"/>
    <property type="molecule type" value="Genomic_DNA"/>
</dbReference>
<feature type="compositionally biased region" description="Polar residues" evidence="1">
    <location>
        <begin position="7"/>
        <end position="25"/>
    </location>
</feature>
<protein>
    <submittedName>
        <fullName evidence="2">Uncharacterized protein</fullName>
    </submittedName>
</protein>
<organism evidence="2 3">
    <name type="scientific">Nelumbo nucifera</name>
    <name type="common">Sacred lotus</name>
    <dbReference type="NCBI Taxonomy" id="4432"/>
    <lineage>
        <taxon>Eukaryota</taxon>
        <taxon>Viridiplantae</taxon>
        <taxon>Streptophyta</taxon>
        <taxon>Embryophyta</taxon>
        <taxon>Tracheophyta</taxon>
        <taxon>Spermatophyta</taxon>
        <taxon>Magnoliopsida</taxon>
        <taxon>Proteales</taxon>
        <taxon>Nelumbonaceae</taxon>
        <taxon>Nelumbo</taxon>
    </lineage>
</organism>